<dbReference type="AlphaFoldDB" id="A0A8S9MVK7"/>
<accession>A0A8S9MVK7</accession>
<feature type="transmembrane region" description="Helical" evidence="1">
    <location>
        <begin position="141"/>
        <end position="166"/>
    </location>
</feature>
<keyword evidence="1" id="KW-1133">Transmembrane helix</keyword>
<evidence type="ECO:0000313" key="3">
    <source>
        <dbReference type="Proteomes" id="UP000712600"/>
    </source>
</evidence>
<dbReference type="Proteomes" id="UP000712600">
    <property type="component" value="Unassembled WGS sequence"/>
</dbReference>
<proteinExistence type="predicted"/>
<organism evidence="2 3">
    <name type="scientific">Brassica cretica</name>
    <name type="common">Mustard</name>
    <dbReference type="NCBI Taxonomy" id="69181"/>
    <lineage>
        <taxon>Eukaryota</taxon>
        <taxon>Viridiplantae</taxon>
        <taxon>Streptophyta</taxon>
        <taxon>Embryophyta</taxon>
        <taxon>Tracheophyta</taxon>
        <taxon>Spermatophyta</taxon>
        <taxon>Magnoliopsida</taxon>
        <taxon>eudicotyledons</taxon>
        <taxon>Gunneridae</taxon>
        <taxon>Pentapetalae</taxon>
        <taxon>rosids</taxon>
        <taxon>malvids</taxon>
        <taxon>Brassicales</taxon>
        <taxon>Brassicaceae</taxon>
        <taxon>Brassiceae</taxon>
        <taxon>Brassica</taxon>
    </lineage>
</organism>
<sequence>MASIAATGVLKVPPAAASCEAVPTRPLSFSSSVSLSDEWRHRRESVVSRGRMRNPMIVSPKAVSDSQNSQTCLDPDASRSVLGIILGGGAGTFRSKTSFAQLGQIPPSLGDLTSNLGLCGLPLSERCGEQLQEPEPEEGRVLSWTAAAIVFVPGLILGLTTGYIVATQKPHWFMKYLA</sequence>
<evidence type="ECO:0000256" key="1">
    <source>
        <dbReference type="SAM" id="Phobius"/>
    </source>
</evidence>
<gene>
    <name evidence="2" type="ORF">F2Q69_00055984</name>
</gene>
<protein>
    <submittedName>
        <fullName evidence="2">Uncharacterized protein</fullName>
    </submittedName>
</protein>
<keyword evidence="1" id="KW-0812">Transmembrane</keyword>
<keyword evidence="1" id="KW-0472">Membrane</keyword>
<comment type="caution">
    <text evidence="2">The sequence shown here is derived from an EMBL/GenBank/DDBJ whole genome shotgun (WGS) entry which is preliminary data.</text>
</comment>
<name>A0A8S9MVK7_BRACR</name>
<evidence type="ECO:0000313" key="2">
    <source>
        <dbReference type="EMBL" id="KAF3485489.1"/>
    </source>
</evidence>
<dbReference type="EMBL" id="QGKX02002183">
    <property type="protein sequence ID" value="KAF3485489.1"/>
    <property type="molecule type" value="Genomic_DNA"/>
</dbReference>
<reference evidence="2" key="1">
    <citation type="submission" date="2019-12" db="EMBL/GenBank/DDBJ databases">
        <title>Genome sequencing and annotation of Brassica cretica.</title>
        <authorList>
            <person name="Studholme D.J."/>
            <person name="Sarris P."/>
        </authorList>
    </citation>
    <scope>NUCLEOTIDE SEQUENCE</scope>
    <source>
        <strain evidence="2">PFS-109/04</strain>
        <tissue evidence="2">Leaf</tissue>
    </source>
</reference>